<dbReference type="EMBL" id="JAULBC010000004">
    <property type="protein sequence ID" value="MEX6688586.1"/>
    <property type="molecule type" value="Genomic_DNA"/>
</dbReference>
<accession>A0ABV3ZFD3</accession>
<sequence>MNPRSLRYLLPVLLLIGFASCKKIIEHGSDDETCSDCSALYSSEKKIKSIQVKDSDIVTNQYFLFYTNGLLDSISHEQLTGKTLAYDYSIKVLYSENSCIPSGYKYLTDNSYERPTVDASFLVDSNVIVRKSIYRPISGYYSGDSSSTFGYDYYPNGLLKTRDFHYLGDQFPEIQTTTDYSTDKNISAVTVIGDYTMQIRLSEFDAKANPFSFQNNILYYLSVQPYNVFPNRYEVMGNGKFYPQYFPFDNVTLSRNNLGLLVYDNNYVYYDEYTFKYTYNADGYANNITIFTNIRNNEDVNNYKKAEEINLTYY</sequence>
<dbReference type="RefSeq" id="WP_369329995.1">
    <property type="nucleotide sequence ID" value="NZ_JAULBC010000004.1"/>
</dbReference>
<proteinExistence type="predicted"/>
<protein>
    <recommendedName>
        <fullName evidence="3">DUF4595 domain-containing protein</fullName>
    </recommendedName>
</protein>
<evidence type="ECO:0000313" key="2">
    <source>
        <dbReference type="Proteomes" id="UP001560573"/>
    </source>
</evidence>
<evidence type="ECO:0000313" key="1">
    <source>
        <dbReference type="EMBL" id="MEX6688586.1"/>
    </source>
</evidence>
<evidence type="ECO:0008006" key="3">
    <source>
        <dbReference type="Google" id="ProtNLM"/>
    </source>
</evidence>
<organism evidence="1 2">
    <name type="scientific">Danxiaibacter flavus</name>
    <dbReference type="NCBI Taxonomy" id="3049108"/>
    <lineage>
        <taxon>Bacteria</taxon>
        <taxon>Pseudomonadati</taxon>
        <taxon>Bacteroidota</taxon>
        <taxon>Chitinophagia</taxon>
        <taxon>Chitinophagales</taxon>
        <taxon>Chitinophagaceae</taxon>
        <taxon>Danxiaibacter</taxon>
    </lineage>
</organism>
<dbReference type="Proteomes" id="UP001560573">
    <property type="component" value="Unassembled WGS sequence"/>
</dbReference>
<keyword evidence="2" id="KW-1185">Reference proteome</keyword>
<comment type="caution">
    <text evidence="1">The sequence shown here is derived from an EMBL/GenBank/DDBJ whole genome shotgun (WGS) entry which is preliminary data.</text>
</comment>
<dbReference type="PROSITE" id="PS51257">
    <property type="entry name" value="PROKAR_LIPOPROTEIN"/>
    <property type="match status" value="1"/>
</dbReference>
<name>A0ABV3ZFD3_9BACT</name>
<gene>
    <name evidence="1" type="ORF">QTN47_13820</name>
</gene>
<reference evidence="1 2" key="1">
    <citation type="submission" date="2023-07" db="EMBL/GenBank/DDBJ databases">
        <authorList>
            <person name="Lian W.-H."/>
        </authorList>
    </citation>
    <scope>NUCLEOTIDE SEQUENCE [LARGE SCALE GENOMIC DNA]</scope>
    <source>
        <strain evidence="1 2">SYSU DXS3180</strain>
    </source>
</reference>